<feature type="compositionally biased region" description="Polar residues" evidence="9">
    <location>
        <begin position="200"/>
        <end position="209"/>
    </location>
</feature>
<dbReference type="CDD" id="cd02174">
    <property type="entry name" value="CCT"/>
    <property type="match status" value="1"/>
</dbReference>
<keyword evidence="7" id="KW-1208">Phospholipid metabolism</keyword>
<dbReference type="Proteomes" id="UP000077521">
    <property type="component" value="Unassembled WGS sequence"/>
</dbReference>
<comment type="caution">
    <text evidence="11">The sequence shown here is derived from an EMBL/GenBank/DDBJ whole genome shotgun (WGS) entry which is preliminary data.</text>
</comment>
<proteinExistence type="inferred from homology"/>
<keyword evidence="6" id="KW-0594">Phospholipid biosynthesis</keyword>
<feature type="region of interest" description="Disordered" evidence="9">
    <location>
        <begin position="668"/>
        <end position="692"/>
    </location>
</feature>
<evidence type="ECO:0000259" key="10">
    <source>
        <dbReference type="Pfam" id="PF01467"/>
    </source>
</evidence>
<reference evidence="11" key="2">
    <citation type="journal article" date="2019" name="IMA Fungus">
        <title>Genome sequencing and comparison of five Tilletia species to identify candidate genes for the detection of regulated species infecting wheat.</title>
        <authorList>
            <person name="Nguyen H.D.T."/>
            <person name="Sultana T."/>
            <person name="Kesanakurti P."/>
            <person name="Hambleton S."/>
        </authorList>
    </citation>
    <scope>NUCLEOTIDE SEQUENCE</scope>
    <source>
        <strain evidence="11">DAOMC 236416</strain>
    </source>
</reference>
<evidence type="ECO:0000313" key="12">
    <source>
        <dbReference type="Proteomes" id="UP000077521"/>
    </source>
</evidence>
<feature type="region of interest" description="Disordered" evidence="9">
    <location>
        <begin position="1"/>
        <end position="422"/>
    </location>
</feature>
<dbReference type="PANTHER" id="PTHR10739">
    <property type="entry name" value="CYTIDYLYLTRANSFERASE"/>
    <property type="match status" value="1"/>
</dbReference>
<feature type="compositionally biased region" description="Acidic residues" evidence="9">
    <location>
        <begin position="54"/>
        <end position="74"/>
    </location>
</feature>
<feature type="compositionally biased region" description="Polar residues" evidence="9">
    <location>
        <begin position="38"/>
        <end position="51"/>
    </location>
</feature>
<feature type="compositionally biased region" description="Polar residues" evidence="9">
    <location>
        <begin position="218"/>
        <end position="228"/>
    </location>
</feature>
<dbReference type="InterPro" id="IPR045049">
    <property type="entry name" value="Pcy1-like"/>
</dbReference>
<comment type="similarity">
    <text evidence="1">Belongs to the cytidylyltransferase family.</text>
</comment>
<dbReference type="InterPro" id="IPR004821">
    <property type="entry name" value="Cyt_trans-like"/>
</dbReference>
<feature type="compositionally biased region" description="Low complexity" evidence="9">
    <location>
        <begin position="408"/>
        <end position="422"/>
    </location>
</feature>
<dbReference type="GO" id="GO:0031210">
    <property type="term" value="F:phosphatidylcholine binding"/>
    <property type="evidence" value="ECO:0007669"/>
    <property type="project" value="TreeGrafter"/>
</dbReference>
<evidence type="ECO:0000256" key="5">
    <source>
        <dbReference type="ARBA" id="ARBA00023098"/>
    </source>
</evidence>
<evidence type="ECO:0000256" key="3">
    <source>
        <dbReference type="ARBA" id="ARBA00022679"/>
    </source>
</evidence>
<evidence type="ECO:0000256" key="4">
    <source>
        <dbReference type="ARBA" id="ARBA00022695"/>
    </source>
</evidence>
<feature type="domain" description="Cytidyltransferase-like" evidence="10">
    <location>
        <begin position="514"/>
        <end position="641"/>
    </location>
</feature>
<evidence type="ECO:0000256" key="8">
    <source>
        <dbReference type="ARBA" id="ARBA00026101"/>
    </source>
</evidence>
<evidence type="ECO:0000256" key="6">
    <source>
        <dbReference type="ARBA" id="ARBA00023209"/>
    </source>
</evidence>
<feature type="compositionally biased region" description="Low complexity" evidence="9">
    <location>
        <begin position="238"/>
        <end position="253"/>
    </location>
</feature>
<dbReference type="GO" id="GO:0004105">
    <property type="term" value="F:choline-phosphate cytidylyltransferase activity"/>
    <property type="evidence" value="ECO:0007669"/>
    <property type="project" value="UniProtKB-EC"/>
</dbReference>
<gene>
    <name evidence="11" type="ORF">A4X13_0g508</name>
</gene>
<dbReference type="InterPro" id="IPR014729">
    <property type="entry name" value="Rossmann-like_a/b/a_fold"/>
</dbReference>
<dbReference type="EC" id="2.7.7.15" evidence="8"/>
<feature type="compositionally biased region" description="Low complexity" evidence="9">
    <location>
        <begin position="329"/>
        <end position="350"/>
    </location>
</feature>
<keyword evidence="4" id="KW-0548">Nucleotidyltransferase</keyword>
<reference evidence="11" key="1">
    <citation type="submission" date="2016-04" db="EMBL/GenBank/DDBJ databases">
        <authorList>
            <person name="Nguyen H.D."/>
            <person name="Samba Siva P."/>
            <person name="Cullis J."/>
            <person name="Levesque C.A."/>
            <person name="Hambleton S."/>
        </authorList>
    </citation>
    <scope>NUCLEOTIDE SEQUENCE</scope>
    <source>
        <strain evidence="11">DAOMC 236416</strain>
    </source>
</reference>
<dbReference type="NCBIfam" id="TIGR00125">
    <property type="entry name" value="cyt_tran_rel"/>
    <property type="match status" value="1"/>
</dbReference>
<dbReference type="GO" id="GO:0005635">
    <property type="term" value="C:nuclear envelope"/>
    <property type="evidence" value="ECO:0007669"/>
    <property type="project" value="TreeGrafter"/>
</dbReference>
<feature type="compositionally biased region" description="Polar residues" evidence="9">
    <location>
        <begin position="282"/>
        <end position="308"/>
    </location>
</feature>
<accession>A0A177TUL2</accession>
<keyword evidence="5" id="KW-0443">Lipid metabolism</keyword>
<evidence type="ECO:0000256" key="7">
    <source>
        <dbReference type="ARBA" id="ARBA00023264"/>
    </source>
</evidence>
<sequence length="692" mass="73005">MTVTRAPHAPPTRTKKRHLSRSNDQQEQAQDPAILALQQAQNQSHNISSSRDASEEDNDDDDQDSLDDDDEEEDHDHQDNAQQQGEGTQQENGDAIKTKLSKADRAARRAAARRHPSSDDADVVPTMPTAATTAGTLALGGAQGPASANTSAAPNAGVAAGEASTVSPSRRASTHAHRERDPQAQISNTLAYASAALHQHSVNSSSASNGDEEDGDRTSSSASFQNQAEVPASTLLARRAPGTSSSSSGPTASEAQAGNKLHLGALPEVKSEDIAASDAPLTVTSQGSNSLAAPASANQTPKIQTASTAAGAPLSVLSPNPGTAPSPPAAAARGPTSSTHKKTTTTLKTRSGVDENEDGEDPLTDGAGGTPYDGDVEGPNPTASKAMPTSTTQPTASPNTVPFPVGPPITSSSSNSNIITGPGSAAHFAAQQVGGSAPNDTILTLPTGQPRQRARLRSDASDKEHAILSAPKSPEEIRAYIRDCIWGERAKGRGYKINEPRNGGGTRERPIRIYADGVFDMFHYAHTLLLRQCKLFFPHVHMIAGVNSSTLCAEHKNRPLLSSEERYASVASCKWVDEVVVDAPWFITPEFIEAHKIDYVAHDDLPYANASLGTSDVYGWLKEAGIFLPTLRTEGVSTSELLGRVVEVYQTHALDDKLRKVGLEKLIDSRSPSGQTSPHHPAHEQEAHEAKK</sequence>
<dbReference type="InterPro" id="IPR041723">
    <property type="entry name" value="CCT"/>
</dbReference>
<evidence type="ECO:0000256" key="2">
    <source>
        <dbReference type="ARBA" id="ARBA00022516"/>
    </source>
</evidence>
<dbReference type="Pfam" id="PF01467">
    <property type="entry name" value="CTP_transf_like"/>
    <property type="match status" value="1"/>
</dbReference>
<dbReference type="PANTHER" id="PTHR10739:SF13">
    <property type="entry name" value="CHOLINE-PHOSPHATE CYTIDYLYLTRANSFERASE"/>
    <property type="match status" value="1"/>
</dbReference>
<feature type="region of interest" description="Disordered" evidence="9">
    <location>
        <begin position="437"/>
        <end position="465"/>
    </location>
</feature>
<dbReference type="Gene3D" id="3.40.50.620">
    <property type="entry name" value="HUPs"/>
    <property type="match status" value="1"/>
</dbReference>
<name>A0A177TUL2_9BASI</name>
<dbReference type="AlphaFoldDB" id="A0A177TUL2"/>
<evidence type="ECO:0000256" key="9">
    <source>
        <dbReference type="SAM" id="MobiDB-lite"/>
    </source>
</evidence>
<feature type="compositionally biased region" description="Basic and acidic residues" evidence="9">
    <location>
        <begin position="456"/>
        <end position="465"/>
    </location>
</feature>
<keyword evidence="2" id="KW-0444">Lipid biosynthesis</keyword>
<protein>
    <recommendedName>
        <fullName evidence="8">choline-phosphate cytidylyltransferase</fullName>
        <ecNumber evidence="8">2.7.7.15</ecNumber>
    </recommendedName>
</protein>
<evidence type="ECO:0000256" key="1">
    <source>
        <dbReference type="ARBA" id="ARBA00010101"/>
    </source>
</evidence>
<keyword evidence="3" id="KW-0808">Transferase</keyword>
<feature type="compositionally biased region" description="Low complexity" evidence="9">
    <location>
        <begin position="128"/>
        <end position="164"/>
    </location>
</feature>
<keyword evidence="12" id="KW-1185">Reference proteome</keyword>
<dbReference type="SUPFAM" id="SSF52374">
    <property type="entry name" value="Nucleotidylyl transferase"/>
    <property type="match status" value="1"/>
</dbReference>
<feature type="compositionally biased region" description="Low complexity" evidence="9">
    <location>
        <begin position="80"/>
        <end position="93"/>
    </location>
</feature>
<feature type="compositionally biased region" description="Basic and acidic residues" evidence="9">
    <location>
        <begin position="681"/>
        <end position="692"/>
    </location>
</feature>
<feature type="compositionally biased region" description="Polar residues" evidence="9">
    <location>
        <begin position="381"/>
        <end position="400"/>
    </location>
</feature>
<feature type="compositionally biased region" description="Acidic residues" evidence="9">
    <location>
        <begin position="354"/>
        <end position="363"/>
    </location>
</feature>
<dbReference type="EMBL" id="LWDF02000016">
    <property type="protein sequence ID" value="KAE8260200.1"/>
    <property type="molecule type" value="Genomic_DNA"/>
</dbReference>
<organism evidence="11 12">
    <name type="scientific">Tilletia indica</name>
    <dbReference type="NCBI Taxonomy" id="43049"/>
    <lineage>
        <taxon>Eukaryota</taxon>
        <taxon>Fungi</taxon>
        <taxon>Dikarya</taxon>
        <taxon>Basidiomycota</taxon>
        <taxon>Ustilaginomycotina</taxon>
        <taxon>Exobasidiomycetes</taxon>
        <taxon>Tilletiales</taxon>
        <taxon>Tilletiaceae</taxon>
        <taxon>Tilletia</taxon>
    </lineage>
</organism>
<evidence type="ECO:0000313" key="11">
    <source>
        <dbReference type="EMBL" id="KAE8260200.1"/>
    </source>
</evidence>
<feature type="compositionally biased region" description="Polar residues" evidence="9">
    <location>
        <begin position="438"/>
        <end position="450"/>
    </location>
</feature>
<feature type="compositionally biased region" description="Basic and acidic residues" evidence="9">
    <location>
        <begin position="94"/>
        <end position="107"/>
    </location>
</feature>